<sequence length="411" mass="44923">MRLVAVREIGKPARGAVQHDDQTLAVEQQRQQRVEQVVGAVLAAGQPLTVGQHEHAVAEQRVAAESLDPSRQLGAIALSFGIEPRDCAAVEQRAVHAEPREGGRGQALQAFGVGALQVQQVAARFLVAAGHRREARELAQRLGVHQLFVEWEAGGDRGERFVEAQLRRRAREQIGGDRRAEPVAARERAEARAGAELDEFPGAQRGIAGEPREQAVGPHLGVAGEAREDRERNMRGAGLGRRGLGPGERLQDRGITRIEFGQQRAEQQRLVARIEMEQQAHMHPWQEDRRAHAGARARGMTPPALRDRRVEPGELAGQARALGMARLGAQRQRLEPLRGARRGLGLRLGGAARAGGRHARVVAAFAAVELATQQRALDQDVAEFAQRVEQRGIVGIGSFVNGRHRHRSQRI</sequence>
<proteinExistence type="predicted"/>
<evidence type="ECO:0000313" key="2">
    <source>
        <dbReference type="EMBL" id="KGC14617.1"/>
    </source>
</evidence>
<reference evidence="2 3" key="1">
    <citation type="submission" date="2014-04" db="EMBL/GenBank/DDBJ databases">
        <authorList>
            <person name="Bishop-Lilly K.A."/>
            <person name="Broomall S.M."/>
            <person name="Chain P.S."/>
            <person name="Chertkov O."/>
            <person name="Coyne S.R."/>
            <person name="Daligault H.E."/>
            <person name="Davenport K.W."/>
            <person name="Erkkila T."/>
            <person name="Frey K.G."/>
            <person name="Gibbons H.S."/>
            <person name="Gu W."/>
            <person name="Jaissle J."/>
            <person name="Johnson S.L."/>
            <person name="Koroleva G.I."/>
            <person name="Ladner J.T."/>
            <person name="Lo C.-C."/>
            <person name="Minogue T.D."/>
            <person name="Munk C."/>
            <person name="Palacios G.F."/>
            <person name="Redden C.L."/>
            <person name="Rosenzweig C.N."/>
            <person name="Scholz M.B."/>
            <person name="Teshima H."/>
            <person name="Xu Y."/>
        </authorList>
    </citation>
    <scope>NUCLEOTIDE SEQUENCE [LARGE SCALE GENOMIC DNA]</scope>
    <source>
        <strain evidence="3">gladioli</strain>
    </source>
</reference>
<gene>
    <name evidence="2" type="ORF">DM48_2883</name>
</gene>
<name>A0AAW3F121_BURGA</name>
<organism evidence="2 3">
    <name type="scientific">Burkholderia gladioli</name>
    <name type="common">Pseudomonas marginata</name>
    <name type="synonym">Phytomonas marginata</name>
    <dbReference type="NCBI Taxonomy" id="28095"/>
    <lineage>
        <taxon>Bacteria</taxon>
        <taxon>Pseudomonadati</taxon>
        <taxon>Pseudomonadota</taxon>
        <taxon>Betaproteobacteria</taxon>
        <taxon>Burkholderiales</taxon>
        <taxon>Burkholderiaceae</taxon>
        <taxon>Burkholderia</taxon>
    </lineage>
</organism>
<dbReference type="EMBL" id="JPGG01000016">
    <property type="protein sequence ID" value="KGC14617.1"/>
    <property type="molecule type" value="Genomic_DNA"/>
</dbReference>
<feature type="region of interest" description="Disordered" evidence="1">
    <location>
        <begin position="281"/>
        <end position="306"/>
    </location>
</feature>
<dbReference type="Proteomes" id="UP000029590">
    <property type="component" value="Unassembled WGS sequence"/>
</dbReference>
<accession>A0AAW3F121</accession>
<evidence type="ECO:0000313" key="3">
    <source>
        <dbReference type="Proteomes" id="UP000029590"/>
    </source>
</evidence>
<protein>
    <submittedName>
        <fullName evidence="2">Uncharacterized protein</fullName>
    </submittedName>
</protein>
<feature type="compositionally biased region" description="Basic and acidic residues" evidence="1">
    <location>
        <begin position="225"/>
        <end position="234"/>
    </location>
</feature>
<feature type="compositionally biased region" description="Basic and acidic residues" evidence="1">
    <location>
        <begin position="281"/>
        <end position="291"/>
    </location>
</feature>
<feature type="region of interest" description="Disordered" evidence="1">
    <location>
        <begin position="200"/>
        <end position="250"/>
    </location>
</feature>
<evidence type="ECO:0000256" key="1">
    <source>
        <dbReference type="SAM" id="MobiDB-lite"/>
    </source>
</evidence>
<comment type="caution">
    <text evidence="2">The sequence shown here is derived from an EMBL/GenBank/DDBJ whole genome shotgun (WGS) entry which is preliminary data.</text>
</comment>
<feature type="compositionally biased region" description="Gly residues" evidence="1">
    <location>
        <begin position="237"/>
        <end position="246"/>
    </location>
</feature>
<dbReference type="AlphaFoldDB" id="A0AAW3F121"/>